<gene>
    <name evidence="2" type="ORF">CCE01nite_15130</name>
</gene>
<proteinExistence type="predicted"/>
<dbReference type="AlphaFoldDB" id="A0A4Y3KVT8"/>
<dbReference type="InterPro" id="IPR004518">
    <property type="entry name" value="MazG-like_dom"/>
</dbReference>
<evidence type="ECO:0000259" key="1">
    <source>
        <dbReference type="Pfam" id="PF03819"/>
    </source>
</evidence>
<dbReference type="GO" id="GO:0005829">
    <property type="term" value="C:cytosol"/>
    <property type="evidence" value="ECO:0007669"/>
    <property type="project" value="TreeGrafter"/>
</dbReference>
<dbReference type="Proteomes" id="UP000317046">
    <property type="component" value="Unassembled WGS sequence"/>
</dbReference>
<sequence length="129" mass="14518">MTQQPSPTSPHERPEPEIAELTRLIREFVDEREWAPFQDPKSLALALVGEVGELAELLQWVPADGAVERFADPARRQRIGEELSDVLVYLLRLADVLGVDLGPAARDKLAGSHRRFVADEWRGRIPEKS</sequence>
<dbReference type="PIRSF" id="PIRSF029826">
    <property type="entry name" value="UCP029826_pph"/>
    <property type="match status" value="1"/>
</dbReference>
<feature type="domain" description="NTP pyrophosphohydrolase MazG-like" evidence="1">
    <location>
        <begin position="38"/>
        <end position="106"/>
    </location>
</feature>
<keyword evidence="3" id="KW-1185">Reference proteome</keyword>
<dbReference type="CDD" id="cd11537">
    <property type="entry name" value="NTP-PPase_RS21-C6_like"/>
    <property type="match status" value="1"/>
</dbReference>
<accession>A0A4Y3KVT8</accession>
<reference evidence="2" key="1">
    <citation type="submission" date="2019-06" db="EMBL/GenBank/DDBJ databases">
        <title>Whole genome shotgun sequence of Cellulomonas cellasea NBRC 3753.</title>
        <authorList>
            <person name="Hosoyama A."/>
            <person name="Uohara A."/>
            <person name="Ohji S."/>
            <person name="Ichikawa N."/>
        </authorList>
    </citation>
    <scope>NUCLEOTIDE SEQUENCE [LARGE SCALE GENOMIC DNA]</scope>
    <source>
        <strain evidence="2">NBRC 3753</strain>
    </source>
</reference>
<dbReference type="GO" id="GO:0047840">
    <property type="term" value="F:dCTP diphosphatase activity"/>
    <property type="evidence" value="ECO:0007669"/>
    <property type="project" value="TreeGrafter"/>
</dbReference>
<dbReference type="SUPFAM" id="SSF101386">
    <property type="entry name" value="all-alpha NTP pyrophosphatases"/>
    <property type="match status" value="1"/>
</dbReference>
<dbReference type="PANTHER" id="PTHR46523">
    <property type="entry name" value="DCTP PYROPHOSPHATASE 1"/>
    <property type="match status" value="1"/>
</dbReference>
<evidence type="ECO:0000313" key="3">
    <source>
        <dbReference type="Proteomes" id="UP000317046"/>
    </source>
</evidence>
<name>A0A4Y3KVT8_9CELL</name>
<comment type="caution">
    <text evidence="2">The sequence shown here is derived from an EMBL/GenBank/DDBJ whole genome shotgun (WGS) entry which is preliminary data.</text>
</comment>
<protein>
    <submittedName>
        <fullName evidence="2">Nucleotide pyrophosphohydrolase</fullName>
    </submittedName>
</protein>
<dbReference type="InterPro" id="IPR025984">
    <property type="entry name" value="DCTPP"/>
</dbReference>
<dbReference type="GO" id="GO:0006253">
    <property type="term" value="P:dCTP catabolic process"/>
    <property type="evidence" value="ECO:0007669"/>
    <property type="project" value="TreeGrafter"/>
</dbReference>
<dbReference type="GO" id="GO:0042262">
    <property type="term" value="P:DNA protection"/>
    <property type="evidence" value="ECO:0007669"/>
    <property type="project" value="TreeGrafter"/>
</dbReference>
<dbReference type="EMBL" id="BJLR01000016">
    <property type="protein sequence ID" value="GEA87564.1"/>
    <property type="molecule type" value="Genomic_DNA"/>
</dbReference>
<dbReference type="InterPro" id="IPR052555">
    <property type="entry name" value="dCTP_Pyrophosphatase"/>
</dbReference>
<organism evidence="2 3">
    <name type="scientific">Cellulomonas cellasea</name>
    <dbReference type="NCBI Taxonomy" id="43670"/>
    <lineage>
        <taxon>Bacteria</taxon>
        <taxon>Bacillati</taxon>
        <taxon>Actinomycetota</taxon>
        <taxon>Actinomycetes</taxon>
        <taxon>Micrococcales</taxon>
        <taxon>Cellulomonadaceae</taxon>
        <taxon>Cellulomonas</taxon>
    </lineage>
</organism>
<dbReference type="PANTHER" id="PTHR46523:SF1">
    <property type="entry name" value="DCTP PYROPHOSPHATASE 1"/>
    <property type="match status" value="1"/>
</dbReference>
<dbReference type="Pfam" id="PF03819">
    <property type="entry name" value="MazG"/>
    <property type="match status" value="1"/>
</dbReference>
<dbReference type="Gene3D" id="1.10.287.1080">
    <property type="entry name" value="MazG-like"/>
    <property type="match status" value="1"/>
</dbReference>
<evidence type="ECO:0000313" key="2">
    <source>
        <dbReference type="EMBL" id="GEA87564.1"/>
    </source>
</evidence>
<dbReference type="RefSeq" id="WP_218026455.1">
    <property type="nucleotide sequence ID" value="NZ_BJLR01000016.1"/>
</dbReference>